<dbReference type="PROSITE" id="PS00217">
    <property type="entry name" value="SUGAR_TRANSPORT_2"/>
    <property type="match status" value="1"/>
</dbReference>
<feature type="transmembrane region" description="Helical" evidence="8">
    <location>
        <begin position="138"/>
        <end position="155"/>
    </location>
</feature>
<dbReference type="InterPro" id="IPR020846">
    <property type="entry name" value="MFS_dom"/>
</dbReference>
<dbReference type="InterPro" id="IPR036259">
    <property type="entry name" value="MFS_trans_sf"/>
</dbReference>
<dbReference type="InterPro" id="IPR005829">
    <property type="entry name" value="Sugar_transporter_CS"/>
</dbReference>
<dbReference type="PROSITE" id="PS50850">
    <property type="entry name" value="MFS"/>
    <property type="match status" value="1"/>
</dbReference>
<sequence length="612" mass="66874">MGFAAALPLHYSPYSVPYQRYLSFVKLLSNTDRPHWLCGPCILAVRKSKRNTDALLFQKIMPEEKAPNASAAPAASVQRTAGGNNAYHNFHNDFLHIQDPNERRRLALAEIDKAPFGWYHVRACVVAGVGFFTDSYDIFVVSLLNVMLGIVYFQSSGGKLPQSSDNAIKLATSAGTIVGQLGFGYLADHVGRKKMYGLELIVIIFATIGQALASGSPSVDIVGLIIFWRVLLGVGIGGDYPLSSIITSEFATTKWRGAMMGAVFAQQGIGQLTGAFVMLFLTLGFKQALSQSPGITQCDGWCSVAVDKMWRALVGFGAVPAAIALYYRLTIPETPRYTFDVARDVEKANEDVKAYMSGQREGQPDDIARIQNRAAAQEQMTVPKASWSDFIRHYSILKNGLLLFGTAGSWFLLDVAFYGVSLNNAAILETIGYSTKGAHSTYDFLYKTAIGNLIIVLAGATIQMGGFIILTILFIVWGFAYDYISGQANLAIFVLAQFFFNFGPNMTTFIIPGEVFPTRYRSTSHGISAASGKIGSIIGQGAIATLRYREGGTWLDHVLQIYALFMLLGIFTTIFVPETKRKTLEELSGEDQPLPIEPDSINGSQDKRSESL</sequence>
<evidence type="ECO:0000256" key="3">
    <source>
        <dbReference type="ARBA" id="ARBA00022592"/>
    </source>
</evidence>
<dbReference type="Gene3D" id="1.20.1250.20">
    <property type="entry name" value="MFS general substrate transporter like domains"/>
    <property type="match status" value="2"/>
</dbReference>
<dbReference type="GO" id="GO:0005315">
    <property type="term" value="F:phosphate transmembrane transporter activity"/>
    <property type="evidence" value="ECO:0007669"/>
    <property type="project" value="InterPro"/>
</dbReference>
<comment type="subcellular location">
    <subcellularLocation>
        <location evidence="1">Membrane</location>
        <topology evidence="1">Multi-pass membrane protein</topology>
    </subcellularLocation>
</comment>
<feature type="transmembrane region" description="Helical" evidence="8">
    <location>
        <begin position="309"/>
        <end position="327"/>
    </location>
</feature>
<gene>
    <name evidence="10" type="ORF">RRF57_011191</name>
</gene>
<feature type="transmembrane region" description="Helical" evidence="8">
    <location>
        <begin position="401"/>
        <end position="420"/>
    </location>
</feature>
<dbReference type="NCBIfam" id="TIGR00887">
    <property type="entry name" value="2A0109"/>
    <property type="match status" value="1"/>
</dbReference>
<dbReference type="AlphaFoldDB" id="A0AAN7V4C1"/>
<feature type="region of interest" description="Disordered" evidence="7">
    <location>
        <begin position="586"/>
        <end position="612"/>
    </location>
</feature>
<feature type="transmembrane region" description="Helical" evidence="8">
    <location>
        <begin position="557"/>
        <end position="576"/>
    </location>
</feature>
<evidence type="ECO:0000313" key="11">
    <source>
        <dbReference type="Proteomes" id="UP001305414"/>
    </source>
</evidence>
<evidence type="ECO:0000313" key="10">
    <source>
        <dbReference type="EMBL" id="KAK5635479.1"/>
    </source>
</evidence>
<comment type="caution">
    <text evidence="10">The sequence shown here is derived from an EMBL/GenBank/DDBJ whole genome shotgun (WGS) entry which is preliminary data.</text>
</comment>
<dbReference type="SUPFAM" id="SSF103473">
    <property type="entry name" value="MFS general substrate transporter"/>
    <property type="match status" value="1"/>
</dbReference>
<dbReference type="InterPro" id="IPR004738">
    <property type="entry name" value="Phos_permease"/>
</dbReference>
<keyword evidence="3" id="KW-0592">Phosphate transport</keyword>
<name>A0AAN7V4C1_9PEZI</name>
<evidence type="ECO:0000256" key="1">
    <source>
        <dbReference type="ARBA" id="ARBA00004141"/>
    </source>
</evidence>
<feature type="transmembrane region" description="Helical" evidence="8">
    <location>
        <begin position="490"/>
        <end position="511"/>
    </location>
</feature>
<organism evidence="10 11">
    <name type="scientific">Xylaria bambusicola</name>
    <dbReference type="NCBI Taxonomy" id="326684"/>
    <lineage>
        <taxon>Eukaryota</taxon>
        <taxon>Fungi</taxon>
        <taxon>Dikarya</taxon>
        <taxon>Ascomycota</taxon>
        <taxon>Pezizomycotina</taxon>
        <taxon>Sordariomycetes</taxon>
        <taxon>Xylariomycetidae</taxon>
        <taxon>Xylariales</taxon>
        <taxon>Xylariaceae</taxon>
        <taxon>Xylaria</taxon>
    </lineage>
</organism>
<protein>
    <recommendedName>
        <fullName evidence="9">Major facilitator superfamily (MFS) profile domain-containing protein</fullName>
    </recommendedName>
</protein>
<dbReference type="Proteomes" id="UP001305414">
    <property type="component" value="Unassembled WGS sequence"/>
</dbReference>
<feature type="domain" description="Major facilitator superfamily (MFS) profile" evidence="9">
    <location>
        <begin position="123"/>
        <end position="581"/>
    </location>
</feature>
<dbReference type="InterPro" id="IPR005828">
    <property type="entry name" value="MFS_sugar_transport-like"/>
</dbReference>
<evidence type="ECO:0000256" key="8">
    <source>
        <dbReference type="SAM" id="Phobius"/>
    </source>
</evidence>
<feature type="transmembrane region" description="Helical" evidence="8">
    <location>
        <begin position="167"/>
        <end position="186"/>
    </location>
</feature>
<evidence type="ECO:0000259" key="9">
    <source>
        <dbReference type="PROSITE" id="PS50850"/>
    </source>
</evidence>
<feature type="transmembrane region" description="Helical" evidence="8">
    <location>
        <begin position="453"/>
        <end position="478"/>
    </location>
</feature>
<evidence type="ECO:0000256" key="4">
    <source>
        <dbReference type="ARBA" id="ARBA00022692"/>
    </source>
</evidence>
<feature type="transmembrane region" description="Helical" evidence="8">
    <location>
        <begin position="221"/>
        <end position="242"/>
    </location>
</feature>
<evidence type="ECO:0000256" key="2">
    <source>
        <dbReference type="ARBA" id="ARBA00022448"/>
    </source>
</evidence>
<evidence type="ECO:0000256" key="7">
    <source>
        <dbReference type="SAM" id="MobiDB-lite"/>
    </source>
</evidence>
<dbReference type="Pfam" id="PF00083">
    <property type="entry name" value="Sugar_tr"/>
    <property type="match status" value="1"/>
</dbReference>
<keyword evidence="11" id="KW-1185">Reference proteome</keyword>
<keyword evidence="6 8" id="KW-0472">Membrane</keyword>
<keyword evidence="2" id="KW-0813">Transport</keyword>
<dbReference type="PANTHER" id="PTHR24064">
    <property type="entry name" value="SOLUTE CARRIER FAMILY 22 MEMBER"/>
    <property type="match status" value="1"/>
</dbReference>
<dbReference type="GO" id="GO:0016020">
    <property type="term" value="C:membrane"/>
    <property type="evidence" value="ECO:0007669"/>
    <property type="project" value="UniProtKB-SubCell"/>
</dbReference>
<evidence type="ECO:0000256" key="6">
    <source>
        <dbReference type="ARBA" id="ARBA00023136"/>
    </source>
</evidence>
<dbReference type="EMBL" id="JAWHQM010000053">
    <property type="protein sequence ID" value="KAK5635479.1"/>
    <property type="molecule type" value="Genomic_DNA"/>
</dbReference>
<dbReference type="CDD" id="cd17364">
    <property type="entry name" value="MFS_PhT"/>
    <property type="match status" value="1"/>
</dbReference>
<keyword evidence="5 8" id="KW-1133">Transmembrane helix</keyword>
<evidence type="ECO:0000256" key="5">
    <source>
        <dbReference type="ARBA" id="ARBA00022989"/>
    </source>
</evidence>
<reference evidence="10 11" key="1">
    <citation type="submission" date="2023-10" db="EMBL/GenBank/DDBJ databases">
        <title>Draft genome sequence of Xylaria bambusicola isolate GMP-LS, the root and basal stem rot pathogen of sugarcane in Indonesia.</title>
        <authorList>
            <person name="Selvaraj P."/>
            <person name="Muralishankar V."/>
            <person name="Muruganantham S."/>
            <person name="Sp S."/>
            <person name="Haryani S."/>
            <person name="Lau K.J.X."/>
            <person name="Naqvi N.I."/>
        </authorList>
    </citation>
    <scope>NUCLEOTIDE SEQUENCE [LARGE SCALE GENOMIC DNA]</scope>
    <source>
        <strain evidence="10">GMP-LS</strain>
    </source>
</reference>
<accession>A0AAN7V4C1</accession>
<feature type="transmembrane region" description="Helical" evidence="8">
    <location>
        <begin position="198"/>
        <end position="215"/>
    </location>
</feature>
<dbReference type="GO" id="GO:0006817">
    <property type="term" value="P:phosphate ion transport"/>
    <property type="evidence" value="ECO:0007669"/>
    <property type="project" value="UniProtKB-KW"/>
</dbReference>
<feature type="transmembrane region" description="Helical" evidence="8">
    <location>
        <begin position="263"/>
        <end position="285"/>
    </location>
</feature>
<keyword evidence="4 8" id="KW-0812">Transmembrane</keyword>
<proteinExistence type="predicted"/>